<protein>
    <submittedName>
        <fullName evidence="4">Uncharacterized protein</fullName>
    </submittedName>
</protein>
<feature type="coiled-coil region" evidence="1">
    <location>
        <begin position="148"/>
        <end position="175"/>
    </location>
</feature>
<feature type="signal peptide" evidence="3">
    <location>
        <begin position="1"/>
        <end position="23"/>
    </location>
</feature>
<feature type="chain" id="PRO_5005539067" evidence="3">
    <location>
        <begin position="24"/>
        <end position="372"/>
    </location>
</feature>
<feature type="compositionally biased region" description="Basic and acidic residues" evidence="2">
    <location>
        <begin position="95"/>
        <end position="105"/>
    </location>
</feature>
<dbReference type="AlphaFoldDB" id="A0A0L0FYM2"/>
<accession>A0A0L0FYM2</accession>
<evidence type="ECO:0000313" key="4">
    <source>
        <dbReference type="EMBL" id="KNC81930.1"/>
    </source>
</evidence>
<keyword evidence="5" id="KW-1185">Reference proteome</keyword>
<evidence type="ECO:0000256" key="1">
    <source>
        <dbReference type="SAM" id="Coils"/>
    </source>
</evidence>
<feature type="region of interest" description="Disordered" evidence="2">
    <location>
        <begin position="55"/>
        <end position="135"/>
    </location>
</feature>
<dbReference type="GeneID" id="25906284"/>
<evidence type="ECO:0000256" key="2">
    <source>
        <dbReference type="SAM" id="MobiDB-lite"/>
    </source>
</evidence>
<keyword evidence="1" id="KW-0175">Coiled coil</keyword>
<evidence type="ECO:0000313" key="5">
    <source>
        <dbReference type="Proteomes" id="UP000054560"/>
    </source>
</evidence>
<organism evidence="4 5">
    <name type="scientific">Sphaeroforma arctica JP610</name>
    <dbReference type="NCBI Taxonomy" id="667725"/>
    <lineage>
        <taxon>Eukaryota</taxon>
        <taxon>Ichthyosporea</taxon>
        <taxon>Ichthyophonida</taxon>
        <taxon>Sphaeroforma</taxon>
    </lineage>
</organism>
<reference evidence="4 5" key="1">
    <citation type="submission" date="2011-02" db="EMBL/GenBank/DDBJ databases">
        <title>The Genome Sequence of Sphaeroforma arctica JP610.</title>
        <authorList>
            <consortium name="The Broad Institute Genome Sequencing Platform"/>
            <person name="Russ C."/>
            <person name="Cuomo C."/>
            <person name="Young S.K."/>
            <person name="Zeng Q."/>
            <person name="Gargeya S."/>
            <person name="Alvarado L."/>
            <person name="Berlin A."/>
            <person name="Chapman S.B."/>
            <person name="Chen Z."/>
            <person name="Freedman E."/>
            <person name="Gellesch M."/>
            <person name="Goldberg J."/>
            <person name="Griggs A."/>
            <person name="Gujja S."/>
            <person name="Heilman E."/>
            <person name="Heiman D."/>
            <person name="Howarth C."/>
            <person name="Mehta T."/>
            <person name="Neiman D."/>
            <person name="Pearson M."/>
            <person name="Roberts A."/>
            <person name="Saif S."/>
            <person name="Shea T."/>
            <person name="Shenoy N."/>
            <person name="Sisk P."/>
            <person name="Stolte C."/>
            <person name="Sykes S."/>
            <person name="White J."/>
            <person name="Yandava C."/>
            <person name="Burger G."/>
            <person name="Gray M.W."/>
            <person name="Holland P.W.H."/>
            <person name="King N."/>
            <person name="Lang F.B.F."/>
            <person name="Roger A.J."/>
            <person name="Ruiz-Trillo I."/>
            <person name="Haas B."/>
            <person name="Nusbaum C."/>
            <person name="Birren B."/>
        </authorList>
    </citation>
    <scope>NUCLEOTIDE SEQUENCE [LARGE SCALE GENOMIC DNA]</scope>
    <source>
        <strain evidence="4 5">JP610</strain>
    </source>
</reference>
<proteinExistence type="predicted"/>
<dbReference type="RefSeq" id="XP_014155832.1">
    <property type="nucleotide sequence ID" value="XM_014300357.1"/>
</dbReference>
<dbReference type="EMBL" id="KQ241979">
    <property type="protein sequence ID" value="KNC81930.1"/>
    <property type="molecule type" value="Genomic_DNA"/>
</dbReference>
<gene>
    <name evidence="4" type="ORF">SARC_05780</name>
</gene>
<keyword evidence="3" id="KW-0732">Signal</keyword>
<dbReference type="Proteomes" id="UP000054560">
    <property type="component" value="Unassembled WGS sequence"/>
</dbReference>
<evidence type="ECO:0000256" key="3">
    <source>
        <dbReference type="SAM" id="SignalP"/>
    </source>
</evidence>
<name>A0A0L0FYM2_9EUKA</name>
<sequence>MRKGKKPERFLIILAVCLFLVYKRIPFSCDSSLGNGYIRSVSNALCTDNPNTQGDGEIGLAGNDTNAEGLQQRVPPGSRGKIKYTDNGDGSDSIRSSRESSEERGGQAVVADKSGQRDMRPEAIQGSDRSAHKAEGTWEVGGDGVIDRTDTISDIDDARDEAKELTQANSKETRTSDLNVYSGTCLHNAKERDPINSRVLVDKVAEASKECPILPFHIKQPGEGHDCVPFPDTYTYDVPLLDPHLFHYKNKRFEGVVGHGTVKAFVLSTAYCDLPVIVARQIQNVGSYWAGAKKSLIARGYRHYPQRISAGEAYCQLLQIREANADLTMKQRSQLKSQWLGQWEKTMRATFVKETNSHRALLSRLTPPGRKK</sequence>